<dbReference type="InterPro" id="IPR036770">
    <property type="entry name" value="Ankyrin_rpt-contain_sf"/>
</dbReference>
<dbReference type="Proteomes" id="UP000054785">
    <property type="component" value="Unassembled WGS sequence"/>
</dbReference>
<organism evidence="1 2">
    <name type="scientific">Legionella geestiana</name>
    <dbReference type="NCBI Taxonomy" id="45065"/>
    <lineage>
        <taxon>Bacteria</taxon>
        <taxon>Pseudomonadati</taxon>
        <taxon>Pseudomonadota</taxon>
        <taxon>Gammaproteobacteria</taxon>
        <taxon>Legionellales</taxon>
        <taxon>Legionellaceae</taxon>
        <taxon>Legionella</taxon>
    </lineage>
</organism>
<reference evidence="1 2" key="1">
    <citation type="submission" date="2015-11" db="EMBL/GenBank/DDBJ databases">
        <title>Genomic analysis of 38 Legionella species identifies large and diverse effector repertoires.</title>
        <authorList>
            <person name="Burstein D."/>
            <person name="Amaro F."/>
            <person name="Zusman T."/>
            <person name="Lifshitz Z."/>
            <person name="Cohen O."/>
            <person name="Gilbert J.A."/>
            <person name="Pupko T."/>
            <person name="Shuman H.A."/>
            <person name="Segal G."/>
        </authorList>
    </citation>
    <scope>NUCLEOTIDE SEQUENCE [LARGE SCALE GENOMIC DNA]</scope>
    <source>
        <strain evidence="1 2">ATCC 49504</strain>
    </source>
</reference>
<accession>A0A0W0TLM8</accession>
<dbReference type="PATRIC" id="fig|45065.4.peg.2338"/>
<comment type="caution">
    <text evidence="1">The sequence shown here is derived from an EMBL/GenBank/DDBJ whole genome shotgun (WGS) entry which is preliminary data.</text>
</comment>
<keyword evidence="2" id="KW-1185">Reference proteome</keyword>
<proteinExistence type="predicted"/>
<protein>
    <submittedName>
        <fullName evidence="1">Uncharacterized protein</fullName>
    </submittedName>
</protein>
<gene>
    <name evidence="1" type="ORF">Lgee_2150</name>
</gene>
<dbReference type="STRING" id="45065.Lgee_2150"/>
<evidence type="ECO:0000313" key="1">
    <source>
        <dbReference type="EMBL" id="KTC96467.1"/>
    </source>
</evidence>
<name>A0A0W0TLM8_9GAMM</name>
<dbReference type="EMBL" id="LNYC01000074">
    <property type="protein sequence ID" value="KTC96467.1"/>
    <property type="molecule type" value="Genomic_DNA"/>
</dbReference>
<sequence length="966" mass="107767">MSARPSHVIPGNPQSVRLVEGAGEKTSDFVINFFQNTRQIPNGIELFHTNNQLIELYQLILRERPNGELAATPEIRVDDEVLQAWCKEGVLEASTYRINRILLHALCYPQSTWSPVFRENFHNLLSFIVNQQQQPHAYYNPAIRYFFHFPRFIFPGDVKGQRPWTTGFPGYICAEHIAQIASELLEYDASVELIFQIIDDYNVVPDGASISELAAEAVLRGRLDMLQQLLERYRDKAEIINETYWMTLAEAMIRHASDSVEPKRPSDEVIRHFFDALSVEDANKAVFTALKQQDSAGAPLLFLAARSPRLLNGFLSKLNRLQLDEVFALKRNSGDTILHAVAKLEAGAMIEALSVVLRYMKGEDISAALASINNMGENVLLLALHEPRFVSEILPFLEPEQLAGMAMQKNRIGESVVDSAINQKLHFRTTRNLDSLMCILDKMSNENVTAIVMQNPLLLQIVIENPDYLARILTRLPEDERLGAVRNLLTQAAKEFPDSLRCILQLLPASDRWNAVFEPYANGRNLLMSSLEANFNIRENAVSAVLESLTDEQVALAATQPKNVTKNFSWFSTETVLHNAVNHSQSLALILARMNDNQIAGGVAVKDSNGDTVLHRAVDKPKSLQLILSRMPPLTKVAALSEEDRRGSNVVHEAVANDASLKVMVDNLSPEELEESVMVRDLFGQTVLDVALEAGTSSSFTMTGSRRTTEAIEPLATILSGLHEATVARLARDTANGDSLLYRAVPGCPQSLKRMLLCIPENERLDAVRQVGRHGITVAQKAKICSQTGSGREKGRKYYEDIQAMLPPAAQATLDNEINEVVKPTPEGSRERHYFDALLAYTQRIAGYSNARLAEGVLPNPFMINTNAIRFDNGFFVRADSRAINRRLNYLMAKDLMLQLNAGQSVADVLGGNNIQHTRQRIIDNPSNRLSDASLTIRSFELNRILSEAADEIAHHQVSSRNALNR</sequence>
<dbReference type="RefSeq" id="WP_028387314.1">
    <property type="nucleotide sequence ID" value="NZ_CAAAHN010000005.1"/>
</dbReference>
<evidence type="ECO:0000313" key="2">
    <source>
        <dbReference type="Proteomes" id="UP000054785"/>
    </source>
</evidence>
<dbReference type="Gene3D" id="1.25.40.20">
    <property type="entry name" value="Ankyrin repeat-containing domain"/>
    <property type="match status" value="1"/>
</dbReference>
<dbReference type="AlphaFoldDB" id="A0A0W0TLM8"/>